<dbReference type="Pfam" id="PF00211">
    <property type="entry name" value="Guanylate_cyc"/>
    <property type="match status" value="1"/>
</dbReference>
<dbReference type="InterPro" id="IPR050697">
    <property type="entry name" value="Adenylyl/Guanylyl_Cyclase_3/4"/>
</dbReference>
<dbReference type="Gene3D" id="3.40.50.10070">
    <property type="entry name" value="TolB, N-terminal domain"/>
    <property type="match status" value="1"/>
</dbReference>
<dbReference type="InterPro" id="IPR029787">
    <property type="entry name" value="Nucleotide_cyclase"/>
</dbReference>
<dbReference type="KEGG" id="moc:BB934_07510"/>
<evidence type="ECO:0000313" key="3">
    <source>
        <dbReference type="EMBL" id="ANY78099.1"/>
    </source>
</evidence>
<name>A0A1B2EDU3_9HYPH</name>
<dbReference type="PROSITE" id="PS50125">
    <property type="entry name" value="GUANYLATE_CYCLASE_2"/>
    <property type="match status" value="1"/>
</dbReference>
<sequence length="591" mass="64475">MAGKQGRVERRLAAIFAADVAGYSRLMAQDEVRTLRTLTAHREIMDRLIAEHGGRIANTAGDSVLADFPSAVDAVKCAVAVQEALAQANQEIPEDHCLQFRIGIHVGDVMVRDGDLLGDGVNIAARLESLAEPGSVYISAETHMYAHRTLTLGFHDLGPQKIKNMEKPVHVFRVAAPVLPATGSTRPTEPAQPPPLPDKPSIAVLPFTNMSGDPEDYFSDGVVEEIISALSRFRSLFVIAHNSTFTYKGKAVDVRQVSRELGVRYVLEGSVRKAGNRLRIIAQLIDASTGNHIWSERYDGDLDDIFDLQDRVTEAIVGAIEPTITLSEIERAKRKRPDSLDAYDCVMRALPTIWSHDAEAIAEGLRLAEHAIALDPTYALPKALAAWCYAQGVTYMRTPCPAEDRAKAIKLAQEAASLDSNDPLVLTVLSGAYVLGGKFDLGLATIEKALALDPNSAWAWLRSGWANFYTSHPDKAIEHFQRSMRLSPLDPMHFNALVGIGAAHFGKCQYDEAAGWIEQALREKPSATWVYRLLTTTYANAGRLEEAKQSAAKLLEAFPGLTVSKAMDAAPGQPDTIVRYAHGLREAGLPE</sequence>
<reference evidence="3" key="1">
    <citation type="submission" date="2016-07" db="EMBL/GenBank/DDBJ databases">
        <title>Microvirga ossetica sp. nov. a new species of rhizobia isolated from root nodules of the legume species Vicia alpestris Steven originated from North Ossetia region in the Caucasus.</title>
        <authorList>
            <person name="Safronova V.I."/>
            <person name="Kuznetsova I.G."/>
            <person name="Sazanova A.L."/>
            <person name="Belimov A."/>
            <person name="Andronov E."/>
            <person name="Osledkin Y.S."/>
            <person name="Onishchuk O.P."/>
            <person name="Kurchak O.N."/>
            <person name="Shaposhnikov A.I."/>
            <person name="Willems A."/>
            <person name="Tikhonovich I.A."/>
        </authorList>
    </citation>
    <scope>NUCLEOTIDE SEQUENCE [LARGE SCALE GENOMIC DNA]</scope>
    <source>
        <strain evidence="3">V5/3M</strain>
    </source>
</reference>
<dbReference type="InterPro" id="IPR001054">
    <property type="entry name" value="A/G_cyclase"/>
</dbReference>
<dbReference type="GO" id="GO:0004016">
    <property type="term" value="F:adenylate cyclase activity"/>
    <property type="evidence" value="ECO:0007669"/>
    <property type="project" value="UniProtKB-ARBA"/>
</dbReference>
<dbReference type="OrthoDB" id="9807521at2"/>
<dbReference type="Gene3D" id="3.30.70.1230">
    <property type="entry name" value="Nucleotide cyclase"/>
    <property type="match status" value="1"/>
</dbReference>
<dbReference type="PANTHER" id="PTHR43081">
    <property type="entry name" value="ADENYLATE CYCLASE, TERMINAL-DIFFERENTIATION SPECIFIC-RELATED"/>
    <property type="match status" value="1"/>
</dbReference>
<dbReference type="CDD" id="cd07302">
    <property type="entry name" value="CHD"/>
    <property type="match status" value="1"/>
</dbReference>
<feature type="domain" description="Guanylate cyclase" evidence="2">
    <location>
        <begin position="14"/>
        <end position="128"/>
    </location>
</feature>
<evidence type="ECO:0000256" key="1">
    <source>
        <dbReference type="PROSITE-ProRule" id="PRU00339"/>
    </source>
</evidence>
<dbReference type="InterPro" id="IPR011990">
    <property type="entry name" value="TPR-like_helical_dom_sf"/>
</dbReference>
<dbReference type="GO" id="GO:0035556">
    <property type="term" value="P:intracellular signal transduction"/>
    <property type="evidence" value="ECO:0007669"/>
    <property type="project" value="InterPro"/>
</dbReference>
<accession>A0A1B2EDU3</accession>
<keyword evidence="1" id="KW-0802">TPR repeat</keyword>
<evidence type="ECO:0000259" key="2">
    <source>
        <dbReference type="PROSITE" id="PS50125"/>
    </source>
</evidence>
<dbReference type="PROSITE" id="PS50005">
    <property type="entry name" value="TPR"/>
    <property type="match status" value="2"/>
</dbReference>
<dbReference type="SMART" id="SM00044">
    <property type="entry name" value="CYCc"/>
    <property type="match status" value="1"/>
</dbReference>
<dbReference type="AlphaFoldDB" id="A0A1B2EDU3"/>
<dbReference type="Gene3D" id="1.25.40.10">
    <property type="entry name" value="Tetratricopeptide repeat domain"/>
    <property type="match status" value="1"/>
</dbReference>
<dbReference type="SMART" id="SM00028">
    <property type="entry name" value="TPR"/>
    <property type="match status" value="5"/>
</dbReference>
<dbReference type="EMBL" id="CP016616">
    <property type="protein sequence ID" value="ANY78099.1"/>
    <property type="molecule type" value="Genomic_DNA"/>
</dbReference>
<dbReference type="GO" id="GO:0006171">
    <property type="term" value="P:cAMP biosynthetic process"/>
    <property type="evidence" value="ECO:0007669"/>
    <property type="project" value="TreeGrafter"/>
</dbReference>
<dbReference type="SUPFAM" id="SSF48452">
    <property type="entry name" value="TPR-like"/>
    <property type="match status" value="1"/>
</dbReference>
<protein>
    <recommendedName>
        <fullName evidence="2">Guanylate cyclase domain-containing protein</fullName>
    </recommendedName>
</protein>
<dbReference type="RefSeq" id="WP_099509091.1">
    <property type="nucleotide sequence ID" value="NZ_CP016616.1"/>
</dbReference>
<organism evidence="3">
    <name type="scientific">Microvirga ossetica</name>
    <dbReference type="NCBI Taxonomy" id="1882682"/>
    <lineage>
        <taxon>Bacteria</taxon>
        <taxon>Pseudomonadati</taxon>
        <taxon>Pseudomonadota</taxon>
        <taxon>Alphaproteobacteria</taxon>
        <taxon>Hyphomicrobiales</taxon>
        <taxon>Methylobacteriaceae</taxon>
        <taxon>Microvirga</taxon>
    </lineage>
</organism>
<proteinExistence type="predicted"/>
<dbReference type="InterPro" id="IPR019734">
    <property type="entry name" value="TPR_rpt"/>
</dbReference>
<feature type="repeat" description="TPR" evidence="1">
    <location>
        <begin position="457"/>
        <end position="490"/>
    </location>
</feature>
<dbReference type="PANTHER" id="PTHR43081:SF19">
    <property type="entry name" value="PH-SENSITIVE ADENYLATE CYCLASE RV1264"/>
    <property type="match status" value="1"/>
</dbReference>
<feature type="repeat" description="TPR" evidence="1">
    <location>
        <begin position="423"/>
        <end position="456"/>
    </location>
</feature>
<dbReference type="SUPFAM" id="SSF55073">
    <property type="entry name" value="Nucleotide cyclase"/>
    <property type="match status" value="1"/>
</dbReference>
<dbReference type="Pfam" id="PF13432">
    <property type="entry name" value="TPR_16"/>
    <property type="match status" value="1"/>
</dbReference>
<gene>
    <name evidence="3" type="ORF">BB934_07510</name>
</gene>